<dbReference type="InParanoid" id="A0A1Q3CU97"/>
<reference evidence="2" key="1">
    <citation type="submission" date="2016-04" db="EMBL/GenBank/DDBJ databases">
        <title>Cephalotus genome sequencing.</title>
        <authorList>
            <person name="Fukushima K."/>
            <person name="Hasebe M."/>
            <person name="Fang X."/>
        </authorList>
    </citation>
    <scope>NUCLEOTIDE SEQUENCE [LARGE SCALE GENOMIC DNA]</scope>
    <source>
        <strain evidence="2">cv. St1</strain>
    </source>
</reference>
<evidence type="ECO:0000313" key="1">
    <source>
        <dbReference type="EMBL" id="GAV83745.1"/>
    </source>
</evidence>
<dbReference type="Proteomes" id="UP000187406">
    <property type="component" value="Unassembled WGS sequence"/>
</dbReference>
<dbReference type="EMBL" id="BDDD01002994">
    <property type="protein sequence ID" value="GAV83745.1"/>
    <property type="molecule type" value="Genomic_DNA"/>
</dbReference>
<evidence type="ECO:0000313" key="2">
    <source>
        <dbReference type="Proteomes" id="UP000187406"/>
    </source>
</evidence>
<protein>
    <submittedName>
        <fullName evidence="1">Uncharacterized protein</fullName>
    </submittedName>
</protein>
<keyword evidence="2" id="KW-1185">Reference proteome</keyword>
<name>A0A1Q3CU97_CEPFO</name>
<accession>A0A1Q3CU97</accession>
<gene>
    <name evidence="1" type="ORF">CFOL_v3_27191</name>
</gene>
<sequence length="106" mass="12378">FTSEDLVSINQQKNLCSQPYIFKVPICPQISTVLQILSMSLLYPNENTVKRKRYPTLALFPYCFSRWLSMCRIRNFSGKKTISEFLDDKVQQHRIFHCGAQSTIIL</sequence>
<comment type="caution">
    <text evidence="1">The sequence shown here is derived from an EMBL/GenBank/DDBJ whole genome shotgun (WGS) entry which is preliminary data.</text>
</comment>
<dbReference type="AlphaFoldDB" id="A0A1Q3CU97"/>
<proteinExistence type="predicted"/>
<feature type="non-terminal residue" evidence="1">
    <location>
        <position position="1"/>
    </location>
</feature>
<organism evidence="1 2">
    <name type="scientific">Cephalotus follicularis</name>
    <name type="common">Albany pitcher plant</name>
    <dbReference type="NCBI Taxonomy" id="3775"/>
    <lineage>
        <taxon>Eukaryota</taxon>
        <taxon>Viridiplantae</taxon>
        <taxon>Streptophyta</taxon>
        <taxon>Embryophyta</taxon>
        <taxon>Tracheophyta</taxon>
        <taxon>Spermatophyta</taxon>
        <taxon>Magnoliopsida</taxon>
        <taxon>eudicotyledons</taxon>
        <taxon>Gunneridae</taxon>
        <taxon>Pentapetalae</taxon>
        <taxon>rosids</taxon>
        <taxon>fabids</taxon>
        <taxon>Oxalidales</taxon>
        <taxon>Cephalotaceae</taxon>
        <taxon>Cephalotus</taxon>
    </lineage>
</organism>